<accession>A0AAE4R3A8</accession>
<dbReference type="EMBL" id="JAWLKJ010000003">
    <property type="protein sequence ID" value="MDV6300201.1"/>
    <property type="molecule type" value="Genomic_DNA"/>
</dbReference>
<protein>
    <recommendedName>
        <fullName evidence="3">DUF2190 domain-containing protein</fullName>
    </recommendedName>
</protein>
<dbReference type="AlphaFoldDB" id="A0AAE4R3A8"/>
<evidence type="ECO:0008006" key="3">
    <source>
        <dbReference type="Google" id="ProtNLM"/>
    </source>
</evidence>
<sequence>MSAIPMVTKHGPKTFHVTETVRGGQVVEARTGGKVGVAAADSGTVLGVSIGDAAPPSSASSADAFGNPLVSAVSVPEYTAVAYGGIEVRCVFSAAAAFGEAVVSAGDGKVKPAGASPTGRILGYVTEPAGVTAADQSGLVRTL</sequence>
<evidence type="ECO:0000313" key="1">
    <source>
        <dbReference type="EMBL" id="MDV6300201.1"/>
    </source>
</evidence>
<reference evidence="1" key="1">
    <citation type="submission" date="2023-10" db="EMBL/GenBank/DDBJ databases">
        <title>Development of a sustainable strategy for remediation of hydrocarbon-contaminated territories based on the waste exchange concept.</title>
        <authorList>
            <person name="Krivoruchko A."/>
        </authorList>
    </citation>
    <scope>NUCLEOTIDE SEQUENCE</scope>
    <source>
        <strain evidence="1">IEGM 1175</strain>
    </source>
</reference>
<comment type="caution">
    <text evidence="1">The sequence shown here is derived from an EMBL/GenBank/DDBJ whole genome shotgun (WGS) entry which is preliminary data.</text>
</comment>
<dbReference type="RefSeq" id="WP_206474674.1">
    <property type="nucleotide sequence ID" value="NZ_JAWLKJ010000003.1"/>
</dbReference>
<dbReference type="Proteomes" id="UP001185873">
    <property type="component" value="Unassembled WGS sequence"/>
</dbReference>
<organism evidence="1 2">
    <name type="scientific">Dietzia maris</name>
    <dbReference type="NCBI Taxonomy" id="37915"/>
    <lineage>
        <taxon>Bacteria</taxon>
        <taxon>Bacillati</taxon>
        <taxon>Actinomycetota</taxon>
        <taxon>Actinomycetes</taxon>
        <taxon>Mycobacteriales</taxon>
        <taxon>Dietziaceae</taxon>
        <taxon>Dietzia</taxon>
    </lineage>
</organism>
<name>A0AAE4R3A8_9ACTN</name>
<evidence type="ECO:0000313" key="2">
    <source>
        <dbReference type="Proteomes" id="UP001185873"/>
    </source>
</evidence>
<gene>
    <name evidence="1" type="ORF">R3P82_13930</name>
</gene>
<proteinExistence type="predicted"/>